<dbReference type="InterPro" id="IPR017853">
    <property type="entry name" value="GH"/>
</dbReference>
<dbReference type="GeneID" id="65535405"/>
<dbReference type="Proteomes" id="UP000186351">
    <property type="component" value="Chromosome"/>
</dbReference>
<keyword evidence="1" id="KW-0378">Hydrolase</keyword>
<sequence>MNIKIYGLVAMMAGAAALTSCDTDVEHIDVQKPYTFDETYFKNIRDFKKTDHEVSFAYYAAWAPVEGAVGFKDPASLGERLIGLPDSIDIVNLWMAVPMPDTHPVAYKDMKYCQEKLGTRFVMHADASHYRHKFEVDGVEYDMAGDSNVSDDVMEAYARWIMKQVNDAGLNGVDIDYEGWDETNIFRLVKILGQYWGPMGENPDMLLIVDYFSAQPGSDCEPYCDYFVQQAYSDQTGGLRPSSRYPIEKQIFCEQFGKGFGPTGHNGMLLEYAKWEPGDGRRKGGCGVYYLDDNFLDVSGIPYNAFRQAIQIMNPAVPY</sequence>
<organism evidence="1 2">
    <name type="scientific">Muribaculum intestinale</name>
    <dbReference type="NCBI Taxonomy" id="1796646"/>
    <lineage>
        <taxon>Bacteria</taxon>
        <taxon>Pseudomonadati</taxon>
        <taxon>Bacteroidota</taxon>
        <taxon>Bacteroidia</taxon>
        <taxon>Bacteroidales</taxon>
        <taxon>Muribaculaceae</taxon>
        <taxon>Muribaculum</taxon>
    </lineage>
</organism>
<proteinExistence type="predicted"/>
<gene>
    <name evidence="1" type="ORF">A4V02_00955</name>
</gene>
<dbReference type="PROSITE" id="PS51257">
    <property type="entry name" value="PROKAR_LIPOPROTEIN"/>
    <property type="match status" value="1"/>
</dbReference>
<accession>A0A1B1S6M6</accession>
<accession>A0A1Z2XF45</accession>
<dbReference type="OrthoDB" id="7183084at2"/>
<reference evidence="2" key="1">
    <citation type="submission" date="2016-04" db="EMBL/GenBank/DDBJ databases">
        <title>Complete Genome Sequences of Twelve Strains of a Stable Defined Moderately Diverse Mouse Microbiota 2 (sDMDMm2).</title>
        <authorList>
            <person name="Uchimura Y."/>
            <person name="Wyss M."/>
            <person name="Brugiroux S."/>
            <person name="Limenitakis J.P."/>
            <person name="Stecher B."/>
            <person name="McCoy K.D."/>
            <person name="Macpherson A.J."/>
        </authorList>
    </citation>
    <scope>NUCLEOTIDE SEQUENCE [LARGE SCALE GENOMIC DNA]</scope>
    <source>
        <strain evidence="2">YL27</strain>
    </source>
</reference>
<dbReference type="Pfam" id="PF16141">
    <property type="entry name" value="GH18_BT1044-like"/>
    <property type="match status" value="1"/>
</dbReference>
<evidence type="ECO:0000313" key="2">
    <source>
        <dbReference type="Proteomes" id="UP000186351"/>
    </source>
</evidence>
<dbReference type="Gene3D" id="3.20.20.80">
    <property type="entry name" value="Glycosidases"/>
    <property type="match status" value="1"/>
</dbReference>
<keyword evidence="2" id="KW-1185">Reference proteome</keyword>
<name>A0A1B1S6M6_9BACT</name>
<dbReference type="InterPro" id="IPR032320">
    <property type="entry name" value="GH18_BT1044-like"/>
</dbReference>
<evidence type="ECO:0000313" key="1">
    <source>
        <dbReference type="EMBL" id="ANU62452.1"/>
    </source>
</evidence>
<dbReference type="GO" id="GO:0016787">
    <property type="term" value="F:hydrolase activity"/>
    <property type="evidence" value="ECO:0007669"/>
    <property type="project" value="UniProtKB-KW"/>
</dbReference>
<dbReference type="SUPFAM" id="SSF51445">
    <property type="entry name" value="(Trans)glycosidases"/>
    <property type="match status" value="1"/>
</dbReference>
<dbReference type="KEGG" id="pary:A4V02_00955"/>
<dbReference type="EMBL" id="CP015402">
    <property type="protein sequence ID" value="ANU62452.1"/>
    <property type="molecule type" value="Genomic_DNA"/>
</dbReference>
<dbReference type="STRING" id="1796646.A4V02_00955"/>
<dbReference type="AlphaFoldDB" id="A0A1B1S6M6"/>
<protein>
    <submittedName>
        <fullName evidence="1">Glycosyl hydrolase</fullName>
    </submittedName>
</protein>
<dbReference type="RefSeq" id="WP_068959851.1">
    <property type="nucleotide sequence ID" value="NZ_CAJTAP010000008.1"/>
</dbReference>